<dbReference type="Pfam" id="PF08268">
    <property type="entry name" value="FBA_3"/>
    <property type="match status" value="1"/>
</dbReference>
<name>A0AAV1SCH1_9ROSI</name>
<dbReference type="Gene3D" id="1.20.1280.50">
    <property type="match status" value="1"/>
</dbReference>
<dbReference type="InterPro" id="IPR001810">
    <property type="entry name" value="F-box_dom"/>
</dbReference>
<evidence type="ECO:0000313" key="4">
    <source>
        <dbReference type="Proteomes" id="UP001314170"/>
    </source>
</evidence>
<evidence type="ECO:0000256" key="1">
    <source>
        <dbReference type="SAM" id="MobiDB-lite"/>
    </source>
</evidence>
<comment type="caution">
    <text evidence="3">The sequence shown here is derived from an EMBL/GenBank/DDBJ whole genome shotgun (WGS) entry which is preliminary data.</text>
</comment>
<dbReference type="EMBL" id="CAWUPB010001173">
    <property type="protein sequence ID" value="CAK7349079.1"/>
    <property type="molecule type" value="Genomic_DNA"/>
</dbReference>
<dbReference type="NCBIfam" id="TIGR01640">
    <property type="entry name" value="F_box_assoc_1"/>
    <property type="match status" value="1"/>
</dbReference>
<evidence type="ECO:0000259" key="2">
    <source>
        <dbReference type="PROSITE" id="PS50181"/>
    </source>
</evidence>
<dbReference type="Proteomes" id="UP001314170">
    <property type="component" value="Unassembled WGS sequence"/>
</dbReference>
<dbReference type="Pfam" id="PF12937">
    <property type="entry name" value="F-box-like"/>
    <property type="match status" value="1"/>
</dbReference>
<evidence type="ECO:0000313" key="3">
    <source>
        <dbReference type="EMBL" id="CAK7349079.1"/>
    </source>
</evidence>
<dbReference type="SUPFAM" id="SSF81383">
    <property type="entry name" value="F-box domain"/>
    <property type="match status" value="1"/>
</dbReference>
<dbReference type="SUPFAM" id="SSF50965">
    <property type="entry name" value="Galactose oxidase, central domain"/>
    <property type="match status" value="1"/>
</dbReference>
<reference evidence="3 4" key="1">
    <citation type="submission" date="2024-01" db="EMBL/GenBank/DDBJ databases">
        <authorList>
            <person name="Waweru B."/>
        </authorList>
    </citation>
    <scope>NUCLEOTIDE SEQUENCE [LARGE SCALE GENOMIC DNA]</scope>
</reference>
<dbReference type="SMART" id="SM00256">
    <property type="entry name" value="FBOX"/>
    <property type="match status" value="1"/>
</dbReference>
<dbReference type="InterPro" id="IPR013187">
    <property type="entry name" value="F-box-assoc_dom_typ3"/>
</dbReference>
<dbReference type="PANTHER" id="PTHR31672">
    <property type="entry name" value="BNACNNG10540D PROTEIN"/>
    <property type="match status" value="1"/>
</dbReference>
<protein>
    <recommendedName>
        <fullName evidence="2">F-box domain-containing protein</fullName>
    </recommendedName>
</protein>
<feature type="region of interest" description="Disordered" evidence="1">
    <location>
        <begin position="1"/>
        <end position="23"/>
    </location>
</feature>
<sequence length="442" mass="50883">MDLDFEKHSKRRKTKVEDDPQTTGMELLPREIAHDILSRLPITSLMQFKCVCRPWRALVQDPQLVNLYLCCSTQDTDHPCLILHCDVPIRNNLYFVDFAAPEEEKEKVKRIPAPFSSMMPEFEVVGSCNGLLCLSDSLYNDSLYIYNPFTGSYTELPKSLQYPDQEVVFGFGFSPKTQEYKVIRIVYYRNGHGGYPRSRRIIYPLSEVQILTVGCHVWRSLGKVSYRLVRRTSEALVNGRLHWVSRPCRNKPARRLVSFDLTDEQFREVPKPDCGGLNRRNYHLVVLSGCLSAAVYCNYGRLEIWVMKEYDVKESWVKKYNIGTYMPKGLKKNLDRPLKLWKNASNGRVVRALCVWKNDEVLLEYKNRVLVSYDPKTGQFKDIELQGKPNWFQTVVHVGSLNGIDTPTDAYNQGLGTSPYGKLITPCTETKSCFCVSCLNSH</sequence>
<dbReference type="InterPro" id="IPR036047">
    <property type="entry name" value="F-box-like_dom_sf"/>
</dbReference>
<keyword evidence="4" id="KW-1185">Reference proteome</keyword>
<dbReference type="InterPro" id="IPR017451">
    <property type="entry name" value="F-box-assoc_interact_dom"/>
</dbReference>
<proteinExistence type="predicted"/>
<accession>A0AAV1SCH1</accession>
<dbReference type="InterPro" id="IPR050796">
    <property type="entry name" value="SCF_F-box_component"/>
</dbReference>
<dbReference type="CDD" id="cd22157">
    <property type="entry name" value="F-box_AtFBW1-like"/>
    <property type="match status" value="1"/>
</dbReference>
<dbReference type="InterPro" id="IPR011043">
    <property type="entry name" value="Gal_Oxase/kelch_b-propeller"/>
</dbReference>
<organism evidence="3 4">
    <name type="scientific">Dovyalis caffra</name>
    <dbReference type="NCBI Taxonomy" id="77055"/>
    <lineage>
        <taxon>Eukaryota</taxon>
        <taxon>Viridiplantae</taxon>
        <taxon>Streptophyta</taxon>
        <taxon>Embryophyta</taxon>
        <taxon>Tracheophyta</taxon>
        <taxon>Spermatophyta</taxon>
        <taxon>Magnoliopsida</taxon>
        <taxon>eudicotyledons</taxon>
        <taxon>Gunneridae</taxon>
        <taxon>Pentapetalae</taxon>
        <taxon>rosids</taxon>
        <taxon>fabids</taxon>
        <taxon>Malpighiales</taxon>
        <taxon>Salicaceae</taxon>
        <taxon>Flacourtieae</taxon>
        <taxon>Dovyalis</taxon>
    </lineage>
</organism>
<dbReference type="PROSITE" id="PS50181">
    <property type="entry name" value="FBOX"/>
    <property type="match status" value="1"/>
</dbReference>
<dbReference type="AlphaFoldDB" id="A0AAV1SCH1"/>
<gene>
    <name evidence="3" type="ORF">DCAF_LOCUS21789</name>
</gene>
<feature type="domain" description="F-box" evidence="2">
    <location>
        <begin position="22"/>
        <end position="68"/>
    </location>
</feature>
<dbReference type="PANTHER" id="PTHR31672:SF2">
    <property type="entry name" value="F-BOX DOMAIN-CONTAINING PROTEIN"/>
    <property type="match status" value="1"/>
</dbReference>